<name>A0A7X3SLU5_9FIRM</name>
<feature type="transmembrane region" description="Helical" evidence="7">
    <location>
        <begin position="182"/>
        <end position="201"/>
    </location>
</feature>
<evidence type="ECO:0000256" key="2">
    <source>
        <dbReference type="ARBA" id="ARBA00009772"/>
    </source>
</evidence>
<feature type="transmembrane region" description="Helical" evidence="7">
    <location>
        <begin position="207"/>
        <end position="230"/>
    </location>
</feature>
<dbReference type="EMBL" id="WUQX01000001">
    <property type="protein sequence ID" value="MXP78882.1"/>
    <property type="molecule type" value="Genomic_DNA"/>
</dbReference>
<dbReference type="AlphaFoldDB" id="A0A7X3SLU5"/>
<evidence type="ECO:0000256" key="5">
    <source>
        <dbReference type="ARBA" id="ARBA00022989"/>
    </source>
</evidence>
<sequence>MSIDNTAQLTLFSLIMMRMSGFILMNPILGRNNIPIRVKGGFIFILTMMVYSASMEEAVEIVSTIEFGFLLIKEFAAGYVLGYVMHFFFIVSFAGYIIDYQIGLSMATVYDPQSNAQMPITGSVYQAWLIMLFFAVDGHLALMKILLTSAEIVPYGGIVLTQGLALKIIDIFLECVSMGVKLALPMIAAEFLVEMGVGILNKVVPQISIFVINIQMKLIVGLGLLALLYAPAGEFIEKIMTTMMKTVQGILTFL</sequence>
<dbReference type="InterPro" id="IPR002010">
    <property type="entry name" value="T3SS_IM_R"/>
</dbReference>
<protein>
    <submittedName>
        <fullName evidence="8">Flagellar biosynthetic protein FliR</fullName>
    </submittedName>
</protein>
<evidence type="ECO:0000256" key="1">
    <source>
        <dbReference type="ARBA" id="ARBA00004651"/>
    </source>
</evidence>
<evidence type="ECO:0000313" key="9">
    <source>
        <dbReference type="Proteomes" id="UP000460412"/>
    </source>
</evidence>
<dbReference type="PANTHER" id="PTHR30065">
    <property type="entry name" value="FLAGELLAR BIOSYNTHETIC PROTEIN FLIR"/>
    <property type="match status" value="1"/>
</dbReference>
<keyword evidence="5 7" id="KW-1133">Transmembrane helix</keyword>
<feature type="transmembrane region" description="Helical" evidence="7">
    <location>
        <begin position="36"/>
        <end position="55"/>
    </location>
</feature>
<dbReference type="GO" id="GO:0006605">
    <property type="term" value="P:protein targeting"/>
    <property type="evidence" value="ECO:0007669"/>
    <property type="project" value="InterPro"/>
</dbReference>
<keyword evidence="9" id="KW-1185">Reference proteome</keyword>
<comment type="subcellular location">
    <subcellularLocation>
        <location evidence="1">Cell membrane</location>
        <topology evidence="1">Multi-pass membrane protein</topology>
    </subcellularLocation>
</comment>
<evidence type="ECO:0000256" key="6">
    <source>
        <dbReference type="ARBA" id="ARBA00023136"/>
    </source>
</evidence>
<accession>A0A7X3SLU5</accession>
<keyword evidence="3" id="KW-1003">Cell membrane</keyword>
<comment type="caution">
    <text evidence="8">The sequence shown here is derived from an EMBL/GenBank/DDBJ whole genome shotgun (WGS) entry which is preliminary data.</text>
</comment>
<dbReference type="PRINTS" id="PR00953">
    <property type="entry name" value="TYPE3IMRPROT"/>
</dbReference>
<feature type="transmembrane region" description="Helical" evidence="7">
    <location>
        <begin position="127"/>
        <end position="146"/>
    </location>
</feature>
<dbReference type="Pfam" id="PF01311">
    <property type="entry name" value="Bac_export_1"/>
    <property type="match status" value="1"/>
</dbReference>
<dbReference type="GO" id="GO:0005886">
    <property type="term" value="C:plasma membrane"/>
    <property type="evidence" value="ECO:0007669"/>
    <property type="project" value="UniProtKB-SubCell"/>
</dbReference>
<reference evidence="8 9" key="1">
    <citation type="submission" date="2019-12" db="EMBL/GenBank/DDBJ databases">
        <title>Sporaefaciens musculi gen. nov., sp. nov., a novel bacterium isolated from the caecum of an obese mouse.</title>
        <authorList>
            <person name="Rasmussen T.S."/>
            <person name="Streidl T."/>
            <person name="Hitch T.C.A."/>
            <person name="Wortmann E."/>
            <person name="Deptula P."/>
            <person name="Hansen M."/>
            <person name="Nielsen D.S."/>
            <person name="Clavel T."/>
            <person name="Vogensen F.K."/>
        </authorList>
    </citation>
    <scope>NUCLEOTIDE SEQUENCE [LARGE SCALE GENOMIC DNA]</scope>
    <source>
        <strain evidence="8 9">WCA-9-b2</strain>
    </source>
</reference>
<proteinExistence type="inferred from homology"/>
<keyword evidence="8" id="KW-0969">Cilium</keyword>
<keyword evidence="6 7" id="KW-0472">Membrane</keyword>
<evidence type="ECO:0000256" key="7">
    <source>
        <dbReference type="SAM" id="Phobius"/>
    </source>
</evidence>
<organism evidence="8 9">
    <name type="scientific">Sporofaciens musculi</name>
    <dbReference type="NCBI Taxonomy" id="2681861"/>
    <lineage>
        <taxon>Bacteria</taxon>
        <taxon>Bacillati</taxon>
        <taxon>Bacillota</taxon>
        <taxon>Clostridia</taxon>
        <taxon>Lachnospirales</taxon>
        <taxon>Lachnospiraceae</taxon>
        <taxon>Sporofaciens</taxon>
    </lineage>
</organism>
<evidence type="ECO:0000256" key="3">
    <source>
        <dbReference type="ARBA" id="ARBA00022475"/>
    </source>
</evidence>
<feature type="transmembrane region" description="Helical" evidence="7">
    <location>
        <begin position="6"/>
        <end position="24"/>
    </location>
</feature>
<keyword evidence="4 7" id="KW-0812">Transmembrane</keyword>
<dbReference type="RefSeq" id="WP_159756162.1">
    <property type="nucleotide sequence ID" value="NZ_WUQX01000001.1"/>
</dbReference>
<keyword evidence="8" id="KW-0282">Flagellum</keyword>
<comment type="similarity">
    <text evidence="2">Belongs to the FliR/MopE/SpaR family.</text>
</comment>
<dbReference type="PANTHER" id="PTHR30065:SF1">
    <property type="entry name" value="SURFACE PRESENTATION OF ANTIGENS PROTEIN SPAR"/>
    <property type="match status" value="1"/>
</dbReference>
<feature type="transmembrane region" description="Helical" evidence="7">
    <location>
        <begin position="75"/>
        <end position="98"/>
    </location>
</feature>
<keyword evidence="8" id="KW-0966">Cell projection</keyword>
<evidence type="ECO:0000313" key="8">
    <source>
        <dbReference type="EMBL" id="MXP78882.1"/>
    </source>
</evidence>
<dbReference type="Proteomes" id="UP000460412">
    <property type="component" value="Unassembled WGS sequence"/>
</dbReference>
<evidence type="ECO:0000256" key="4">
    <source>
        <dbReference type="ARBA" id="ARBA00022692"/>
    </source>
</evidence>
<gene>
    <name evidence="8" type="ORF">GN277_27165</name>
</gene>